<dbReference type="OrthoDB" id="486596at2"/>
<name>K9WVT2_9NOST</name>
<accession>K9WVT2</accession>
<dbReference type="STRING" id="56107.Cylst_1654"/>
<dbReference type="RefSeq" id="WP_015207185.1">
    <property type="nucleotide sequence ID" value="NC_019757.1"/>
</dbReference>
<organism evidence="1 2">
    <name type="scientific">Cylindrospermum stagnale PCC 7417</name>
    <dbReference type="NCBI Taxonomy" id="56107"/>
    <lineage>
        <taxon>Bacteria</taxon>
        <taxon>Bacillati</taxon>
        <taxon>Cyanobacteriota</taxon>
        <taxon>Cyanophyceae</taxon>
        <taxon>Nostocales</taxon>
        <taxon>Nostocaceae</taxon>
        <taxon>Cylindrospermum</taxon>
    </lineage>
</organism>
<dbReference type="AlphaFoldDB" id="K9WVT2"/>
<dbReference type="HOGENOM" id="CLU_055262_0_0_3"/>
<evidence type="ECO:0000313" key="2">
    <source>
        <dbReference type="Proteomes" id="UP000010475"/>
    </source>
</evidence>
<protein>
    <submittedName>
        <fullName evidence="1">Uncharacterized protein</fullName>
    </submittedName>
</protein>
<dbReference type="Proteomes" id="UP000010475">
    <property type="component" value="Chromosome"/>
</dbReference>
<keyword evidence="2" id="KW-1185">Reference proteome</keyword>
<reference evidence="1 2" key="1">
    <citation type="submission" date="2012-06" db="EMBL/GenBank/DDBJ databases">
        <title>Finished chromosome of genome of Cylindrospermum stagnale PCC 7417.</title>
        <authorList>
            <consortium name="US DOE Joint Genome Institute"/>
            <person name="Gugger M."/>
            <person name="Coursin T."/>
            <person name="Rippka R."/>
            <person name="Tandeau De Marsac N."/>
            <person name="Huntemann M."/>
            <person name="Wei C.-L."/>
            <person name="Han J."/>
            <person name="Detter J.C."/>
            <person name="Han C."/>
            <person name="Tapia R."/>
            <person name="Chen A."/>
            <person name="Kyrpides N."/>
            <person name="Mavromatis K."/>
            <person name="Markowitz V."/>
            <person name="Szeto E."/>
            <person name="Ivanova N."/>
            <person name="Pagani I."/>
            <person name="Pati A."/>
            <person name="Goodwin L."/>
            <person name="Nordberg H.P."/>
            <person name="Cantor M.N."/>
            <person name="Hua S.X."/>
            <person name="Woyke T."/>
            <person name="Kerfeld C.A."/>
        </authorList>
    </citation>
    <scope>NUCLEOTIDE SEQUENCE [LARGE SCALE GENOMIC DNA]</scope>
    <source>
        <strain evidence="1 2">PCC 7417</strain>
    </source>
</reference>
<sequence>MINFLQYNLLKIFASRLGSEVVSGESLTKIYALTQRLPIFENILLECRLAVNNPQIDISTMVLNHDIHLPKNLLKHHVWKRLQTICEDWANPDSFLNEKLREIWLEFDLHGKPSDQPIPGIFLVLNLAANWDENLLLQMAQNLFENQIKSKLATNLKICFDTLTDTAKIIYLAAMLSRNTDILRLNISGLPQDKLAIYLDKIGWNGSVSELEEIISKISAFTDTIVLSFDVGETVLPRIGLECYLLDKPQDEPRWQLFLDYLISQGLCSLAKSKAVLAWTEFQPQELNVSANFTICTKIVYQTGMPLEAKAYLGFWPY</sequence>
<dbReference type="eggNOG" id="COG3751">
    <property type="taxonomic scope" value="Bacteria"/>
</dbReference>
<gene>
    <name evidence="1" type="ORF">Cylst_1654</name>
</gene>
<evidence type="ECO:0000313" key="1">
    <source>
        <dbReference type="EMBL" id="AFZ23929.1"/>
    </source>
</evidence>
<dbReference type="KEGG" id="csg:Cylst_1654"/>
<dbReference type="EMBL" id="CP003642">
    <property type="protein sequence ID" value="AFZ23929.1"/>
    <property type="molecule type" value="Genomic_DNA"/>
</dbReference>
<proteinExistence type="predicted"/>